<dbReference type="AlphaFoldDB" id="A0A642UXL4"/>
<dbReference type="PANTHER" id="PTHR36845:SF1">
    <property type="entry name" value="HYDROLASE, PUTATIVE (AFU_ORTHOLOGUE AFUA_7G05090)-RELATED"/>
    <property type="match status" value="1"/>
</dbReference>
<dbReference type="SUPFAM" id="SSF48208">
    <property type="entry name" value="Six-hairpin glycosidases"/>
    <property type="match status" value="1"/>
</dbReference>
<keyword evidence="1" id="KW-0378">Hydrolase</keyword>
<reference evidence="3" key="1">
    <citation type="journal article" date="2019" name="G3 (Bethesda)">
        <title>Genome Assemblies of Two Rare Opportunistic Yeast Pathogens: Diutina rugosa (syn. Candida rugosa) and Trichomonascus ciferrii (syn. Candida ciferrii).</title>
        <authorList>
            <person name="Mixao V."/>
            <person name="Saus E."/>
            <person name="Hansen A.P."/>
            <person name="Lass-Florl C."/>
            <person name="Gabaldon T."/>
        </authorList>
    </citation>
    <scope>NUCLEOTIDE SEQUENCE</scope>
    <source>
        <strain evidence="3">CBS 4856</strain>
    </source>
</reference>
<dbReference type="OrthoDB" id="2317065at2759"/>
<dbReference type="InterPro" id="IPR008928">
    <property type="entry name" value="6-hairpin_glycosidase_sf"/>
</dbReference>
<name>A0A642UXL4_9ASCO</name>
<dbReference type="InterPro" id="IPR012341">
    <property type="entry name" value="6hp_glycosidase-like_sf"/>
</dbReference>
<organism evidence="3 4">
    <name type="scientific">Trichomonascus ciferrii</name>
    <dbReference type="NCBI Taxonomy" id="44093"/>
    <lineage>
        <taxon>Eukaryota</taxon>
        <taxon>Fungi</taxon>
        <taxon>Dikarya</taxon>
        <taxon>Ascomycota</taxon>
        <taxon>Saccharomycotina</taxon>
        <taxon>Dipodascomycetes</taxon>
        <taxon>Dipodascales</taxon>
        <taxon>Trichomonascaceae</taxon>
        <taxon>Trichomonascus</taxon>
        <taxon>Trichomonascus ciferrii complex</taxon>
    </lineage>
</organism>
<gene>
    <name evidence="3" type="ORF">TRICI_005141</name>
</gene>
<dbReference type="GO" id="GO:0000272">
    <property type="term" value="P:polysaccharide catabolic process"/>
    <property type="evidence" value="ECO:0007669"/>
    <property type="project" value="TreeGrafter"/>
</dbReference>
<dbReference type="EMBL" id="SWFS01000396">
    <property type="protein sequence ID" value="KAA8906476.1"/>
    <property type="molecule type" value="Genomic_DNA"/>
</dbReference>
<dbReference type="GO" id="GO:0052757">
    <property type="term" value="F:chondroitin hydrolase activity"/>
    <property type="evidence" value="ECO:0007669"/>
    <property type="project" value="TreeGrafter"/>
</dbReference>
<dbReference type="Gene3D" id="1.50.10.10">
    <property type="match status" value="1"/>
</dbReference>
<dbReference type="Proteomes" id="UP000761534">
    <property type="component" value="Unassembled WGS sequence"/>
</dbReference>
<protein>
    <recommendedName>
        <fullName evidence="5">Unsaturated glucuronyl hydrolase</fullName>
    </recommendedName>
</protein>
<dbReference type="Pfam" id="PF07470">
    <property type="entry name" value="Glyco_hydro_88"/>
    <property type="match status" value="1"/>
</dbReference>
<accession>A0A642UXL4</accession>
<dbReference type="InterPro" id="IPR052369">
    <property type="entry name" value="UG_Glycosaminoglycan_Hydrolase"/>
</dbReference>
<dbReference type="PANTHER" id="PTHR36845">
    <property type="entry name" value="HYDROLASE, PUTATIVE (AFU_ORTHOLOGUE AFUA_7G05090)-RELATED"/>
    <property type="match status" value="1"/>
</dbReference>
<evidence type="ECO:0000313" key="4">
    <source>
        <dbReference type="Proteomes" id="UP000761534"/>
    </source>
</evidence>
<proteinExistence type="inferred from homology"/>
<dbReference type="VEuPathDB" id="FungiDB:TRICI_005141"/>
<evidence type="ECO:0000256" key="1">
    <source>
        <dbReference type="ARBA" id="ARBA00022801"/>
    </source>
</evidence>
<evidence type="ECO:0008006" key="5">
    <source>
        <dbReference type="Google" id="ProtNLM"/>
    </source>
</evidence>
<evidence type="ECO:0000313" key="3">
    <source>
        <dbReference type="EMBL" id="KAA8906476.1"/>
    </source>
</evidence>
<sequence length="400" mass="45272">MTVSENLSATFKAVLEEAAVEQILAVARREPETPNTVPHCTHDHDDGGEYVYEPPEWWTSGFFPGSIWTILERYYKTGGKTPAHIDVKEVEQLANKWADVIKSQKTNTETHDIGFMIMPAFQRMYELKNKSPEAAKTIVTAAVSLLTRWNDKAQCFKSWNTTRTKKYHYNNDNADLLVIIDNMMNLDLLYSASLITGDQKYADHATRHAETTIQSHIRDDWSTYHLVVFDTQTGVRKIGLTAQGYANESVWSRGQAWGLYGFATVYRYTKDKKFLDVAKKLTDKFLQHVGENGEVYWDFDCPDNKDPKDWDVSAATIACSGMLQICQLENSTVYLDPVAKILSAVQKHARTAKSADAVLKHSTVNRAPSAAMCVSQDSGLCYADYYYLELGNRLLDMKLV</sequence>
<comment type="caution">
    <text evidence="3">The sequence shown here is derived from an EMBL/GenBank/DDBJ whole genome shotgun (WGS) entry which is preliminary data.</text>
</comment>
<keyword evidence="4" id="KW-1185">Reference proteome</keyword>
<comment type="similarity">
    <text evidence="2">Belongs to the glycosyl hydrolase 88 family.</text>
</comment>
<dbReference type="InterPro" id="IPR010905">
    <property type="entry name" value="Glyco_hydro_88"/>
</dbReference>
<evidence type="ECO:0000256" key="2">
    <source>
        <dbReference type="ARBA" id="ARBA00038358"/>
    </source>
</evidence>